<dbReference type="EMBL" id="CAEZUK010000035">
    <property type="protein sequence ID" value="CAB4594444.1"/>
    <property type="molecule type" value="Genomic_DNA"/>
</dbReference>
<dbReference type="Gene3D" id="1.20.1300.10">
    <property type="entry name" value="Fumarate reductase/succinate dehydrogenase, transmembrane subunit"/>
    <property type="match status" value="1"/>
</dbReference>
<feature type="transmembrane region" description="Helical" evidence="8">
    <location>
        <begin position="88"/>
        <end position="114"/>
    </location>
</feature>
<sequence length="257" mass="28556">MAQTTMKRGPVSGTAIERAARRRRPFLIDLYSTAVGKKYVMAITGIGLLGFVLFHMIGNLKMYMGQSDLNHYAHFLEKLLYPILPEKAMLWILRGGLLTMAVLHIHAAYSLTVLNKQARPVKYQSERDYQVASFASRTMRYTGIIVLLFLIWHLLDLTFGAGSVNSYVGTKDGEGLKDVYGAVAFSLNRVPVAIFYVLANIALGTHLFHGVWSLFQSLGWNNPRFNKWRRAVATSFATIIVVGNVSFPIAVLAGVVG</sequence>
<evidence type="ECO:0000313" key="10">
    <source>
        <dbReference type="EMBL" id="CAB4594444.1"/>
    </source>
</evidence>
<comment type="subcellular location">
    <subcellularLocation>
        <location evidence="1">Membrane</location>
    </subcellularLocation>
</comment>
<dbReference type="InterPro" id="IPR034804">
    <property type="entry name" value="SQR/QFR_C/D"/>
</dbReference>
<proteinExistence type="predicted"/>
<feature type="transmembrane region" description="Helical" evidence="8">
    <location>
        <begin position="193"/>
        <end position="215"/>
    </location>
</feature>
<evidence type="ECO:0000313" key="11">
    <source>
        <dbReference type="EMBL" id="CAB4622721.1"/>
    </source>
</evidence>
<name>A0A6J7SV45_9ZZZZ</name>
<dbReference type="EMBL" id="CAEZVL010000009">
    <property type="protein sequence ID" value="CAB4622721.1"/>
    <property type="molecule type" value="Genomic_DNA"/>
</dbReference>
<dbReference type="NCBIfam" id="TIGR02046">
    <property type="entry name" value="sdhC_b558_fam"/>
    <property type="match status" value="1"/>
</dbReference>
<dbReference type="Pfam" id="PF01127">
    <property type="entry name" value="Sdh_cyt"/>
    <property type="match status" value="1"/>
</dbReference>
<evidence type="ECO:0000313" key="14">
    <source>
        <dbReference type="EMBL" id="CAB5044168.1"/>
    </source>
</evidence>
<accession>A0A6J7SV45</accession>
<gene>
    <name evidence="9" type="ORF">UFOPK1421_00436</name>
    <name evidence="10" type="ORF">UFOPK1820_00330</name>
    <name evidence="11" type="ORF">UFOPK1960_00139</name>
    <name evidence="12" type="ORF">UFOPK2921_00128</name>
    <name evidence="13" type="ORF">UFOPK3889_00036</name>
    <name evidence="14" type="ORF">UFOPK4275_00068</name>
    <name evidence="15" type="ORF">UFOPK4422_00079</name>
</gene>
<feature type="transmembrane region" description="Helical" evidence="8">
    <location>
        <begin position="236"/>
        <end position="256"/>
    </location>
</feature>
<dbReference type="InterPro" id="IPR000701">
    <property type="entry name" value="SuccDH_FuR_B_TM-su"/>
</dbReference>
<dbReference type="GO" id="GO:0046872">
    <property type="term" value="F:metal ion binding"/>
    <property type="evidence" value="ECO:0007669"/>
    <property type="project" value="UniProtKB-KW"/>
</dbReference>
<dbReference type="CDD" id="cd03498">
    <property type="entry name" value="SQR_TypeB_2_TM"/>
    <property type="match status" value="1"/>
</dbReference>
<dbReference type="SUPFAM" id="SSF81343">
    <property type="entry name" value="Fumarate reductase respiratory complex transmembrane subunits"/>
    <property type="match status" value="1"/>
</dbReference>
<dbReference type="EMBL" id="CAFBNZ010000002">
    <property type="protein sequence ID" value="CAB4966207.1"/>
    <property type="molecule type" value="Genomic_DNA"/>
</dbReference>
<evidence type="ECO:0000256" key="1">
    <source>
        <dbReference type="ARBA" id="ARBA00004370"/>
    </source>
</evidence>
<evidence type="ECO:0000256" key="5">
    <source>
        <dbReference type="ARBA" id="ARBA00022989"/>
    </source>
</evidence>
<evidence type="ECO:0000256" key="4">
    <source>
        <dbReference type="ARBA" id="ARBA00022723"/>
    </source>
</evidence>
<evidence type="ECO:0000256" key="3">
    <source>
        <dbReference type="ARBA" id="ARBA00022692"/>
    </source>
</evidence>
<evidence type="ECO:0000256" key="6">
    <source>
        <dbReference type="ARBA" id="ARBA00023004"/>
    </source>
</evidence>
<keyword evidence="3 8" id="KW-0812">Transmembrane</keyword>
<keyword evidence="6" id="KW-0408">Iron</keyword>
<keyword evidence="2" id="KW-0349">Heme</keyword>
<keyword evidence="5 8" id="KW-1133">Transmembrane helix</keyword>
<keyword evidence="4" id="KW-0479">Metal-binding</keyword>
<dbReference type="AlphaFoldDB" id="A0A6J7SV45"/>
<dbReference type="EMBL" id="CAFBRX010000004">
    <property type="protein sequence ID" value="CAB5109385.1"/>
    <property type="molecule type" value="Genomic_DNA"/>
</dbReference>
<dbReference type="EMBL" id="CAFBQJ010000005">
    <property type="protein sequence ID" value="CAB5044168.1"/>
    <property type="molecule type" value="Genomic_DNA"/>
</dbReference>
<evidence type="ECO:0000256" key="8">
    <source>
        <dbReference type="SAM" id="Phobius"/>
    </source>
</evidence>
<evidence type="ECO:0000313" key="15">
    <source>
        <dbReference type="EMBL" id="CAB5109385.1"/>
    </source>
</evidence>
<reference evidence="14" key="1">
    <citation type="submission" date="2020-05" db="EMBL/GenBank/DDBJ databases">
        <authorList>
            <person name="Chiriac C."/>
            <person name="Salcher M."/>
            <person name="Ghai R."/>
            <person name="Kavagutti S V."/>
        </authorList>
    </citation>
    <scope>NUCLEOTIDE SEQUENCE</scope>
</reference>
<dbReference type="GO" id="GO:0016020">
    <property type="term" value="C:membrane"/>
    <property type="evidence" value="ECO:0007669"/>
    <property type="project" value="UniProtKB-SubCell"/>
</dbReference>
<evidence type="ECO:0000313" key="9">
    <source>
        <dbReference type="EMBL" id="CAB4537220.1"/>
    </source>
</evidence>
<evidence type="ECO:0000256" key="7">
    <source>
        <dbReference type="ARBA" id="ARBA00023136"/>
    </source>
</evidence>
<dbReference type="EMBL" id="CAEZSL010000033">
    <property type="protein sequence ID" value="CAB4537220.1"/>
    <property type="molecule type" value="Genomic_DNA"/>
</dbReference>
<protein>
    <submittedName>
        <fullName evidence="14">Unannotated protein</fullName>
    </submittedName>
</protein>
<feature type="transmembrane region" description="Helical" evidence="8">
    <location>
        <begin position="39"/>
        <end position="57"/>
    </location>
</feature>
<evidence type="ECO:0000313" key="13">
    <source>
        <dbReference type="EMBL" id="CAB4966207.1"/>
    </source>
</evidence>
<dbReference type="InterPro" id="IPR011138">
    <property type="entry name" value="Cytochrome_b-558"/>
</dbReference>
<keyword evidence="7 8" id="KW-0472">Membrane</keyword>
<feature type="transmembrane region" description="Helical" evidence="8">
    <location>
        <begin position="134"/>
        <end position="155"/>
    </location>
</feature>
<dbReference type="EMBL" id="CAEZZV010000009">
    <property type="protein sequence ID" value="CAB4768495.1"/>
    <property type="molecule type" value="Genomic_DNA"/>
</dbReference>
<evidence type="ECO:0000256" key="2">
    <source>
        <dbReference type="ARBA" id="ARBA00022617"/>
    </source>
</evidence>
<evidence type="ECO:0000313" key="12">
    <source>
        <dbReference type="EMBL" id="CAB4768495.1"/>
    </source>
</evidence>
<organism evidence="14">
    <name type="scientific">freshwater metagenome</name>
    <dbReference type="NCBI Taxonomy" id="449393"/>
    <lineage>
        <taxon>unclassified sequences</taxon>
        <taxon>metagenomes</taxon>
        <taxon>ecological metagenomes</taxon>
    </lineage>
</organism>